<dbReference type="AlphaFoldDB" id="A0A318KK26"/>
<evidence type="ECO:0000256" key="2">
    <source>
        <dbReference type="SAM" id="Phobius"/>
    </source>
</evidence>
<dbReference type="OrthoDB" id="9877509at2"/>
<evidence type="ECO:0000313" key="4">
    <source>
        <dbReference type="Proteomes" id="UP000247612"/>
    </source>
</evidence>
<reference evidence="3 4" key="1">
    <citation type="submission" date="2018-05" db="EMBL/GenBank/DDBJ databases">
        <title>Genomic Encyclopedia of Type Strains, Phase IV (KMG-IV): sequencing the most valuable type-strain genomes for metagenomic binning, comparative biology and taxonomic classification.</title>
        <authorList>
            <person name="Goeker M."/>
        </authorList>
    </citation>
    <scope>NUCLEOTIDE SEQUENCE [LARGE SCALE GENOMIC DNA]</scope>
    <source>
        <strain evidence="3 4">JC118</strain>
    </source>
</reference>
<accession>A0A318KK26</accession>
<keyword evidence="1" id="KW-0175">Coiled coil</keyword>
<dbReference type="STRING" id="1034346.GCA_000313565_03164"/>
<dbReference type="RefSeq" id="WP_022939443.1">
    <property type="nucleotide sequence ID" value="NZ_CABKRQ010000009.1"/>
</dbReference>
<name>A0A318KK26_9FIRM</name>
<feature type="transmembrane region" description="Helical" evidence="2">
    <location>
        <begin position="12"/>
        <end position="30"/>
    </location>
</feature>
<dbReference type="EMBL" id="QJKH01000018">
    <property type="protein sequence ID" value="PXX75310.1"/>
    <property type="molecule type" value="Genomic_DNA"/>
</dbReference>
<keyword evidence="2" id="KW-0472">Membrane</keyword>
<keyword evidence="2" id="KW-1133">Transmembrane helix</keyword>
<dbReference type="Proteomes" id="UP000247612">
    <property type="component" value="Unassembled WGS sequence"/>
</dbReference>
<keyword evidence="2" id="KW-0812">Transmembrane</keyword>
<evidence type="ECO:0000256" key="1">
    <source>
        <dbReference type="SAM" id="Coils"/>
    </source>
</evidence>
<sequence>MIKYIRKPIWKNWVILGLVIYSVAVTVQIYNCNRLAEEQTEKIAQLQSEKAELQVLGEIITPVIEEDY</sequence>
<gene>
    <name evidence="3" type="ORF">DES51_11840</name>
</gene>
<proteinExistence type="predicted"/>
<comment type="caution">
    <text evidence="3">The sequence shown here is derived from an EMBL/GenBank/DDBJ whole genome shotgun (WGS) entry which is preliminary data.</text>
</comment>
<keyword evidence="4" id="KW-1185">Reference proteome</keyword>
<organism evidence="3 4">
    <name type="scientific">Dielma fastidiosa</name>
    <dbReference type="NCBI Taxonomy" id="1034346"/>
    <lineage>
        <taxon>Bacteria</taxon>
        <taxon>Bacillati</taxon>
        <taxon>Bacillota</taxon>
        <taxon>Erysipelotrichia</taxon>
        <taxon>Erysipelotrichales</taxon>
        <taxon>Erysipelotrichaceae</taxon>
        <taxon>Dielma</taxon>
    </lineage>
</organism>
<feature type="coiled-coil region" evidence="1">
    <location>
        <begin position="29"/>
        <end position="56"/>
    </location>
</feature>
<protein>
    <submittedName>
        <fullName evidence="3">Uncharacterized protein</fullName>
    </submittedName>
</protein>
<evidence type="ECO:0000313" key="3">
    <source>
        <dbReference type="EMBL" id="PXX75310.1"/>
    </source>
</evidence>